<feature type="region of interest" description="Disordered" evidence="1">
    <location>
        <begin position="57"/>
        <end position="76"/>
    </location>
</feature>
<proteinExistence type="predicted"/>
<evidence type="ECO:0000313" key="4">
    <source>
        <dbReference type="Proteomes" id="UP000324748"/>
    </source>
</evidence>
<accession>A0A5B0RFN3</accession>
<dbReference type="Proteomes" id="UP000325313">
    <property type="component" value="Unassembled WGS sequence"/>
</dbReference>
<feature type="region of interest" description="Disordered" evidence="1">
    <location>
        <begin position="1"/>
        <end position="20"/>
    </location>
</feature>
<protein>
    <submittedName>
        <fullName evidence="3">Uncharacterized protein</fullName>
    </submittedName>
</protein>
<evidence type="ECO:0000313" key="5">
    <source>
        <dbReference type="Proteomes" id="UP000325313"/>
    </source>
</evidence>
<keyword evidence="4" id="KW-1185">Reference proteome</keyword>
<comment type="caution">
    <text evidence="3">The sequence shown here is derived from an EMBL/GenBank/DDBJ whole genome shotgun (WGS) entry which is preliminary data.</text>
</comment>
<dbReference type="EMBL" id="VSWC01000029">
    <property type="protein sequence ID" value="KAA1107507.1"/>
    <property type="molecule type" value="Genomic_DNA"/>
</dbReference>
<organism evidence="3 5">
    <name type="scientific">Puccinia graminis f. sp. tritici</name>
    <dbReference type="NCBI Taxonomy" id="56615"/>
    <lineage>
        <taxon>Eukaryota</taxon>
        <taxon>Fungi</taxon>
        <taxon>Dikarya</taxon>
        <taxon>Basidiomycota</taxon>
        <taxon>Pucciniomycotina</taxon>
        <taxon>Pucciniomycetes</taxon>
        <taxon>Pucciniales</taxon>
        <taxon>Pucciniaceae</taxon>
        <taxon>Puccinia</taxon>
    </lineage>
</organism>
<reference evidence="4 5" key="1">
    <citation type="submission" date="2019-05" db="EMBL/GenBank/DDBJ databases">
        <title>Emergence of the Ug99 lineage of the wheat stem rust pathogen through somatic hybridization.</title>
        <authorList>
            <person name="Li F."/>
            <person name="Upadhyaya N.M."/>
            <person name="Sperschneider J."/>
            <person name="Matny O."/>
            <person name="Nguyen-Phuc H."/>
            <person name="Mago R."/>
            <person name="Raley C."/>
            <person name="Miller M.E."/>
            <person name="Silverstein K.A.T."/>
            <person name="Henningsen E."/>
            <person name="Hirsch C.D."/>
            <person name="Visser B."/>
            <person name="Pretorius Z.A."/>
            <person name="Steffenson B.J."/>
            <person name="Schwessinger B."/>
            <person name="Dodds P.N."/>
            <person name="Figueroa M."/>
        </authorList>
    </citation>
    <scope>NUCLEOTIDE SEQUENCE [LARGE SCALE GENOMIC DNA]</scope>
    <source>
        <strain evidence="2">21-0</strain>
        <strain evidence="3 5">Ug99</strain>
    </source>
</reference>
<gene>
    <name evidence="2" type="ORF">PGT21_016711</name>
    <name evidence="3" type="ORF">PGTUg99_029793</name>
</gene>
<sequence>MQQQGHARDTSKDEMALTITKDELTNLPTLNGTSHYPQWANRMEGFLMHKRLWKVTTEDPGENPTARTKELLGDSA</sequence>
<dbReference type="AlphaFoldDB" id="A0A5B0RFN3"/>
<evidence type="ECO:0000313" key="3">
    <source>
        <dbReference type="EMBL" id="KAA1124691.1"/>
    </source>
</evidence>
<dbReference type="OrthoDB" id="2504515at2759"/>
<evidence type="ECO:0000256" key="1">
    <source>
        <dbReference type="SAM" id="MobiDB-lite"/>
    </source>
</evidence>
<dbReference type="EMBL" id="VDEP01000203">
    <property type="protein sequence ID" value="KAA1124691.1"/>
    <property type="molecule type" value="Genomic_DNA"/>
</dbReference>
<feature type="compositionally biased region" description="Basic and acidic residues" evidence="1">
    <location>
        <begin position="67"/>
        <end position="76"/>
    </location>
</feature>
<dbReference type="Proteomes" id="UP000324748">
    <property type="component" value="Unassembled WGS sequence"/>
</dbReference>
<name>A0A5B0RFN3_PUCGR</name>
<evidence type="ECO:0000313" key="2">
    <source>
        <dbReference type="EMBL" id="KAA1107507.1"/>
    </source>
</evidence>